<dbReference type="InterPro" id="IPR043128">
    <property type="entry name" value="Rev_trsase/Diguanyl_cyclase"/>
</dbReference>
<sequence>MRFSLKFKIACATTLLAVVLVALVAGLQRMRMGEDYLALIEREQAWLTAATADALAEKIELQLQVLQQSAQELGRLDLNDPPVSQAALTSLAPARALFFGLTLVEPGGRVVGTLPSNPQAIGTNLSDREYFRIALDVGEPNISPPLRSRLSGKPMVLMAAPILGADARARGVLIGALDLNHPNTLGALRDTPIGNSGHFVVVTRGAAPVYVAHPDPSKVLQPLMPEDLMRDDDPAGRQGPAAIVTRRYLRTVNWELRAVLPQAEVLAPLTVAQERLLRDTVLLAAGFAVLVWAATFWLLRPLGRLQRAIGALRQGAALPLDAPVAEDDEIGDVARDFVALMQELQSRRAELEAVNDASPLGIFRCDAQGRILYVNDSYLRITGLTGTQAAAGEWQRLLDPADAREAVQSWNDSVQSAAGHRRVQRLHRSGDGRAVVVSVYAAPVRIGGDVAGFVGTMEDITEQRAVEAALQQSEARLRSILTHAPDAFVSINAAGDVIEWNQQAEATFGRSRDEVLGRNAAEFLIPPALHGSYASALQRVTLTGHGPAVNRRIEMPVLHRDGREIPVELSVAALHDGEAYVVNAFLHDITERKRAERQLRESENRVWAIADNVPVLISYMDDQTRVKYVNATFHAWTGRAAAEVIGKPLEQVISRGLYEQCRPGLLAALRGERVEFEGVSSAGGVERHMHNVYVPDLSADGRVRGVYALTTDVTGSKQVEAQLQALARIDTLTGLPNRRAFEERVEAALARSGRTCRPMALMFMDVDHFKEINDRLGHGVGDEVLKEFAARVLRCVRSTDTVARLAGDEFVIILENLGAASEAALVARKIGLALRGPFLLDSHRLAVTSSVGVAVVDGDDVTPADLVNKADEALYAAKRAGRNTYELLSFVGARQR</sequence>
<feature type="transmembrane region" description="Helical" evidence="1">
    <location>
        <begin position="281"/>
        <end position="299"/>
    </location>
</feature>
<evidence type="ECO:0000259" key="4">
    <source>
        <dbReference type="PROSITE" id="PS50885"/>
    </source>
</evidence>
<dbReference type="PROSITE" id="PS50887">
    <property type="entry name" value="GGDEF"/>
    <property type="match status" value="1"/>
</dbReference>
<evidence type="ECO:0000313" key="6">
    <source>
        <dbReference type="EMBL" id="AKJ27145.1"/>
    </source>
</evidence>
<dbReference type="InterPro" id="IPR052155">
    <property type="entry name" value="Biofilm_reg_signaling"/>
</dbReference>
<proteinExistence type="predicted"/>
<dbReference type="InterPro" id="IPR003660">
    <property type="entry name" value="HAMP_dom"/>
</dbReference>
<dbReference type="FunFam" id="3.30.70.270:FF:000001">
    <property type="entry name" value="Diguanylate cyclase domain protein"/>
    <property type="match status" value="1"/>
</dbReference>
<dbReference type="InterPro" id="IPR029787">
    <property type="entry name" value="Nucleotide_cyclase"/>
</dbReference>
<dbReference type="NCBIfam" id="TIGR00229">
    <property type="entry name" value="sensory_box"/>
    <property type="match status" value="3"/>
</dbReference>
<dbReference type="PROSITE" id="PS50885">
    <property type="entry name" value="HAMP"/>
    <property type="match status" value="1"/>
</dbReference>
<dbReference type="SMART" id="SM00091">
    <property type="entry name" value="PAS"/>
    <property type="match status" value="3"/>
</dbReference>
<evidence type="ECO:0000256" key="1">
    <source>
        <dbReference type="SAM" id="Phobius"/>
    </source>
</evidence>
<dbReference type="Pfam" id="PF08448">
    <property type="entry name" value="PAS_4"/>
    <property type="match status" value="2"/>
</dbReference>
<dbReference type="PROSITE" id="PS50112">
    <property type="entry name" value="PAS"/>
    <property type="match status" value="3"/>
</dbReference>
<dbReference type="AlphaFoldDB" id="A0A0G3BKS8"/>
<evidence type="ECO:0000259" key="2">
    <source>
        <dbReference type="PROSITE" id="PS50112"/>
    </source>
</evidence>
<dbReference type="SMART" id="SM00304">
    <property type="entry name" value="HAMP"/>
    <property type="match status" value="1"/>
</dbReference>
<dbReference type="Gene3D" id="3.30.70.270">
    <property type="match status" value="1"/>
</dbReference>
<dbReference type="SUPFAM" id="SSF55785">
    <property type="entry name" value="PYP-like sensor domain (PAS domain)"/>
    <property type="match status" value="3"/>
</dbReference>
<feature type="domain" description="PAC" evidence="3">
    <location>
        <begin position="420"/>
        <end position="472"/>
    </location>
</feature>
<feature type="domain" description="PAC" evidence="3">
    <location>
        <begin position="551"/>
        <end position="601"/>
    </location>
</feature>
<dbReference type="Gene3D" id="6.10.340.10">
    <property type="match status" value="1"/>
</dbReference>
<dbReference type="InterPro" id="IPR000014">
    <property type="entry name" value="PAS"/>
</dbReference>
<dbReference type="InterPro" id="IPR001610">
    <property type="entry name" value="PAC"/>
</dbReference>
<dbReference type="InterPro" id="IPR000700">
    <property type="entry name" value="PAS-assoc_C"/>
</dbReference>
<dbReference type="KEGG" id="pbh:AAW51_0454"/>
<feature type="domain" description="HAMP" evidence="4">
    <location>
        <begin position="296"/>
        <end position="349"/>
    </location>
</feature>
<dbReference type="InterPro" id="IPR035965">
    <property type="entry name" value="PAS-like_dom_sf"/>
</dbReference>
<name>A0A0G3BKS8_9BURK</name>
<dbReference type="RefSeq" id="WP_047193314.1">
    <property type="nucleotide sequence ID" value="NZ_CP011371.1"/>
</dbReference>
<dbReference type="CDD" id="cd01949">
    <property type="entry name" value="GGDEF"/>
    <property type="match status" value="1"/>
</dbReference>
<dbReference type="CDD" id="cd00130">
    <property type="entry name" value="PAS"/>
    <property type="match status" value="3"/>
</dbReference>
<dbReference type="Pfam" id="PF00990">
    <property type="entry name" value="GGDEF"/>
    <property type="match status" value="1"/>
</dbReference>
<dbReference type="PROSITE" id="PS50113">
    <property type="entry name" value="PAC"/>
    <property type="match status" value="3"/>
</dbReference>
<dbReference type="GO" id="GO:0007165">
    <property type="term" value="P:signal transduction"/>
    <property type="evidence" value="ECO:0007669"/>
    <property type="project" value="InterPro"/>
</dbReference>
<evidence type="ECO:0000259" key="5">
    <source>
        <dbReference type="PROSITE" id="PS50887"/>
    </source>
</evidence>
<protein>
    <submittedName>
        <fullName evidence="6">Diguanylate cyclase/phosphodiesterase</fullName>
    </submittedName>
</protein>
<dbReference type="SMART" id="SM00086">
    <property type="entry name" value="PAC"/>
    <property type="match status" value="2"/>
</dbReference>
<gene>
    <name evidence="6" type="ORF">AAW51_0454</name>
</gene>
<dbReference type="InterPro" id="IPR000160">
    <property type="entry name" value="GGDEF_dom"/>
</dbReference>
<keyword evidence="1" id="KW-0812">Transmembrane</keyword>
<accession>A0A0G3BKS8</accession>
<dbReference type="PANTHER" id="PTHR44757">
    <property type="entry name" value="DIGUANYLATE CYCLASE DGCP"/>
    <property type="match status" value="1"/>
</dbReference>
<keyword evidence="7" id="KW-1185">Reference proteome</keyword>
<feature type="domain" description="PAS" evidence="2">
    <location>
        <begin position="473"/>
        <end position="544"/>
    </location>
</feature>
<dbReference type="InterPro" id="IPR013767">
    <property type="entry name" value="PAS_fold"/>
</dbReference>
<dbReference type="Gene3D" id="3.30.450.20">
    <property type="entry name" value="PAS domain"/>
    <property type="match status" value="4"/>
</dbReference>
<dbReference type="GO" id="GO:0003824">
    <property type="term" value="F:catalytic activity"/>
    <property type="evidence" value="ECO:0007669"/>
    <property type="project" value="UniProtKB-ARBA"/>
</dbReference>
<dbReference type="Pfam" id="PF00672">
    <property type="entry name" value="HAMP"/>
    <property type="match status" value="1"/>
</dbReference>
<dbReference type="SMART" id="SM00267">
    <property type="entry name" value="GGDEF"/>
    <property type="match status" value="1"/>
</dbReference>
<dbReference type="STRING" id="413882.AAW51_0454"/>
<dbReference type="SUPFAM" id="SSF55073">
    <property type="entry name" value="Nucleotide cyclase"/>
    <property type="match status" value="1"/>
</dbReference>
<feature type="domain" description="PAC" evidence="3">
    <location>
        <begin position="672"/>
        <end position="725"/>
    </location>
</feature>
<dbReference type="GO" id="GO:0016020">
    <property type="term" value="C:membrane"/>
    <property type="evidence" value="ECO:0007669"/>
    <property type="project" value="InterPro"/>
</dbReference>
<dbReference type="InterPro" id="IPR013656">
    <property type="entry name" value="PAS_4"/>
</dbReference>
<reference evidence="6 7" key="1">
    <citation type="submission" date="2015-05" db="EMBL/GenBank/DDBJ databases">
        <authorList>
            <person name="Tang B."/>
            <person name="Yu Y."/>
        </authorList>
    </citation>
    <scope>NUCLEOTIDE SEQUENCE [LARGE SCALE GENOMIC DNA]</scope>
    <source>
        <strain evidence="6 7">DSM 7029</strain>
    </source>
</reference>
<dbReference type="EMBL" id="CP011371">
    <property type="protein sequence ID" value="AKJ27145.1"/>
    <property type="molecule type" value="Genomic_DNA"/>
</dbReference>
<evidence type="ECO:0000259" key="3">
    <source>
        <dbReference type="PROSITE" id="PS50113"/>
    </source>
</evidence>
<dbReference type="PANTHER" id="PTHR44757:SF2">
    <property type="entry name" value="BIOFILM ARCHITECTURE MAINTENANCE PROTEIN MBAA"/>
    <property type="match status" value="1"/>
</dbReference>
<dbReference type="GO" id="GO:0006355">
    <property type="term" value="P:regulation of DNA-templated transcription"/>
    <property type="evidence" value="ECO:0007669"/>
    <property type="project" value="InterPro"/>
</dbReference>
<feature type="domain" description="PAS" evidence="2">
    <location>
        <begin position="347"/>
        <end position="417"/>
    </location>
</feature>
<feature type="domain" description="PAS" evidence="2">
    <location>
        <begin position="602"/>
        <end position="663"/>
    </location>
</feature>
<dbReference type="CDD" id="cd12914">
    <property type="entry name" value="PDC1_DGC_like"/>
    <property type="match status" value="1"/>
</dbReference>
<evidence type="ECO:0000313" key="7">
    <source>
        <dbReference type="Proteomes" id="UP000035352"/>
    </source>
</evidence>
<dbReference type="NCBIfam" id="TIGR00254">
    <property type="entry name" value="GGDEF"/>
    <property type="match status" value="1"/>
</dbReference>
<dbReference type="Pfam" id="PF00989">
    <property type="entry name" value="PAS"/>
    <property type="match status" value="1"/>
</dbReference>
<keyword evidence="1" id="KW-1133">Transmembrane helix</keyword>
<feature type="domain" description="GGDEF" evidence="5">
    <location>
        <begin position="757"/>
        <end position="890"/>
    </location>
</feature>
<organism evidence="6 7">
    <name type="scientific">Caldimonas brevitalea</name>
    <dbReference type="NCBI Taxonomy" id="413882"/>
    <lineage>
        <taxon>Bacteria</taxon>
        <taxon>Pseudomonadati</taxon>
        <taxon>Pseudomonadota</taxon>
        <taxon>Betaproteobacteria</taxon>
        <taxon>Burkholderiales</taxon>
        <taxon>Sphaerotilaceae</taxon>
        <taxon>Caldimonas</taxon>
    </lineage>
</organism>
<keyword evidence="1" id="KW-0472">Membrane</keyword>
<dbReference type="Proteomes" id="UP000035352">
    <property type="component" value="Chromosome"/>
</dbReference>